<feature type="binding site" description="axial binding residue" evidence="8">
    <location>
        <position position="400"/>
    </location>
    <ligand>
        <name>heme</name>
        <dbReference type="ChEBI" id="CHEBI:30413"/>
    </ligand>
    <ligandPart>
        <name>Fe</name>
        <dbReference type="ChEBI" id="CHEBI:18248"/>
    </ligandPart>
</feature>
<dbReference type="Pfam" id="PF00067">
    <property type="entry name" value="p450"/>
    <property type="match status" value="2"/>
</dbReference>
<dbReference type="VEuPathDB" id="FungiDB:BO97DRAFT_437484"/>
<dbReference type="GeneID" id="37202139"/>
<evidence type="ECO:0000256" key="2">
    <source>
        <dbReference type="ARBA" id="ARBA00010617"/>
    </source>
</evidence>
<reference evidence="11 12" key="1">
    <citation type="submission" date="2018-02" db="EMBL/GenBank/DDBJ databases">
        <title>The genomes of Aspergillus section Nigri reveals drivers in fungal speciation.</title>
        <authorList>
            <consortium name="DOE Joint Genome Institute"/>
            <person name="Vesth T.C."/>
            <person name="Nybo J."/>
            <person name="Theobald S."/>
            <person name="Brandl J."/>
            <person name="Frisvad J.C."/>
            <person name="Nielsen K.F."/>
            <person name="Lyhne E.K."/>
            <person name="Kogle M.E."/>
            <person name="Kuo A."/>
            <person name="Riley R."/>
            <person name="Clum A."/>
            <person name="Nolan M."/>
            <person name="Lipzen A."/>
            <person name="Salamov A."/>
            <person name="Henrissat B."/>
            <person name="Wiebenga A."/>
            <person name="De vries R.P."/>
            <person name="Grigoriev I.V."/>
            <person name="Mortensen U.H."/>
            <person name="Andersen M.R."/>
            <person name="Baker S.E."/>
        </authorList>
    </citation>
    <scope>NUCLEOTIDE SEQUENCE [LARGE SCALE GENOMIC DNA]</scope>
    <source>
        <strain evidence="11 12">CBS 101889</strain>
    </source>
</reference>
<keyword evidence="4 8" id="KW-0479">Metal-binding</keyword>
<evidence type="ECO:0000256" key="1">
    <source>
        <dbReference type="ARBA" id="ARBA00001971"/>
    </source>
</evidence>
<keyword evidence="10" id="KW-1133">Transmembrane helix</keyword>
<gene>
    <name evidence="11" type="ORF">BO97DRAFT_437484</name>
</gene>
<dbReference type="PRINTS" id="PR00463">
    <property type="entry name" value="EP450I"/>
</dbReference>
<dbReference type="STRING" id="1450537.A0A395HKR6"/>
<evidence type="ECO:0000256" key="10">
    <source>
        <dbReference type="SAM" id="Phobius"/>
    </source>
</evidence>
<dbReference type="InterPro" id="IPR017972">
    <property type="entry name" value="Cyt_P450_CS"/>
</dbReference>
<evidence type="ECO:0000256" key="8">
    <source>
        <dbReference type="PIRSR" id="PIRSR602401-1"/>
    </source>
</evidence>
<keyword evidence="6 8" id="KW-0408">Iron</keyword>
<comment type="cofactor">
    <cofactor evidence="1 8">
        <name>heme</name>
        <dbReference type="ChEBI" id="CHEBI:30413"/>
    </cofactor>
</comment>
<dbReference type="GO" id="GO:0005506">
    <property type="term" value="F:iron ion binding"/>
    <property type="evidence" value="ECO:0007669"/>
    <property type="project" value="InterPro"/>
</dbReference>
<feature type="transmembrane region" description="Helical" evidence="10">
    <location>
        <begin position="12"/>
        <end position="36"/>
    </location>
</feature>
<dbReference type="InterPro" id="IPR050121">
    <property type="entry name" value="Cytochrome_P450_monoxygenase"/>
</dbReference>
<protein>
    <submittedName>
        <fullName evidence="11">Cytochrome P450</fullName>
    </submittedName>
</protein>
<dbReference type="OrthoDB" id="4485330at2759"/>
<dbReference type="RefSeq" id="XP_025547696.1">
    <property type="nucleotide sequence ID" value="XM_025697850.1"/>
</dbReference>
<evidence type="ECO:0000256" key="6">
    <source>
        <dbReference type="ARBA" id="ARBA00023004"/>
    </source>
</evidence>
<dbReference type="PROSITE" id="PS00086">
    <property type="entry name" value="CYTOCHROME_P450"/>
    <property type="match status" value="1"/>
</dbReference>
<dbReference type="Gene3D" id="1.10.630.10">
    <property type="entry name" value="Cytochrome P450"/>
    <property type="match status" value="2"/>
</dbReference>
<dbReference type="PANTHER" id="PTHR24305:SF237">
    <property type="entry name" value="CYTOCHROME P450 MONOOXYGENASE ATNE-RELATED"/>
    <property type="match status" value="1"/>
</dbReference>
<dbReference type="InterPro" id="IPR002401">
    <property type="entry name" value="Cyt_P450_E_grp-I"/>
</dbReference>
<keyword evidence="3 8" id="KW-0349">Heme</keyword>
<dbReference type="InterPro" id="IPR001128">
    <property type="entry name" value="Cyt_P450"/>
</dbReference>
<evidence type="ECO:0000256" key="5">
    <source>
        <dbReference type="ARBA" id="ARBA00023002"/>
    </source>
</evidence>
<keyword evidence="10" id="KW-0472">Membrane</keyword>
<accession>A0A395HKR6</accession>
<dbReference type="GO" id="GO:0020037">
    <property type="term" value="F:heme binding"/>
    <property type="evidence" value="ECO:0007669"/>
    <property type="project" value="InterPro"/>
</dbReference>
<keyword evidence="7 9" id="KW-0503">Monooxygenase</keyword>
<evidence type="ECO:0000313" key="12">
    <source>
        <dbReference type="Proteomes" id="UP000248961"/>
    </source>
</evidence>
<comment type="similarity">
    <text evidence="2 9">Belongs to the cytochrome P450 family.</text>
</comment>
<name>A0A395HKR6_ASPHC</name>
<evidence type="ECO:0000256" key="7">
    <source>
        <dbReference type="ARBA" id="ARBA00023033"/>
    </source>
</evidence>
<keyword evidence="5 9" id="KW-0560">Oxidoreductase</keyword>
<organism evidence="11 12">
    <name type="scientific">Aspergillus homomorphus (strain CBS 101889)</name>
    <dbReference type="NCBI Taxonomy" id="1450537"/>
    <lineage>
        <taxon>Eukaryota</taxon>
        <taxon>Fungi</taxon>
        <taxon>Dikarya</taxon>
        <taxon>Ascomycota</taxon>
        <taxon>Pezizomycotina</taxon>
        <taxon>Eurotiomycetes</taxon>
        <taxon>Eurotiomycetidae</taxon>
        <taxon>Eurotiales</taxon>
        <taxon>Aspergillaceae</taxon>
        <taxon>Aspergillus</taxon>
        <taxon>Aspergillus subgen. Circumdati</taxon>
    </lineage>
</organism>
<evidence type="ECO:0000256" key="4">
    <source>
        <dbReference type="ARBA" id="ARBA00022723"/>
    </source>
</evidence>
<evidence type="ECO:0000256" key="9">
    <source>
        <dbReference type="RuleBase" id="RU000461"/>
    </source>
</evidence>
<sequence>MIPFLTDAVHLLLRFGGWSLFAGFVYISCICIYRLYFHPLAEYPGPLSGKLTTWRAVWHGRSGDLHVDIWRCHQKYGPIFRYAPHRVVFASNTGFHGMDILPNSVQQEPVLYSIPLIKEVYSTLNVFDKKVHGRKRRILSQGLCDQNLKLLEPPLLRVVDHLCDRLGEKQDNFSPANMAEWSDFYTFDVMTELVFGRSFYTLDSNSHHYILDGIMSQMRRMSLLTEEPMIERLQIGRFLHPGAMAKALRFSQAGRSIMEDRKRNLNPGAADICSKLLSAKDPETGDGFPFQELSGSDTTSTAMAAAFFYLSRYPTALNKATNEIRSGFTSIHDFRPGPFIPAGMEVGAGIYALQHNTEYFPDPFVFRPERWLQSKSKGGDGGGGVDQSAFAPFSTGSRSCVGKRLAIIEFTVVLARILWRFDLGLLRGVRQGEYHTDWCFTSKKYGPYIQYRGRKVVE</sequence>
<evidence type="ECO:0000313" key="11">
    <source>
        <dbReference type="EMBL" id="RAL08542.1"/>
    </source>
</evidence>
<dbReference type="AlphaFoldDB" id="A0A395HKR6"/>
<dbReference type="GO" id="GO:0004497">
    <property type="term" value="F:monooxygenase activity"/>
    <property type="evidence" value="ECO:0007669"/>
    <property type="project" value="UniProtKB-KW"/>
</dbReference>
<dbReference type="PANTHER" id="PTHR24305">
    <property type="entry name" value="CYTOCHROME P450"/>
    <property type="match status" value="1"/>
</dbReference>
<dbReference type="PRINTS" id="PR00385">
    <property type="entry name" value="P450"/>
</dbReference>
<dbReference type="SUPFAM" id="SSF48264">
    <property type="entry name" value="Cytochrome P450"/>
    <property type="match status" value="1"/>
</dbReference>
<dbReference type="GO" id="GO:0016705">
    <property type="term" value="F:oxidoreductase activity, acting on paired donors, with incorporation or reduction of molecular oxygen"/>
    <property type="evidence" value="ECO:0007669"/>
    <property type="project" value="InterPro"/>
</dbReference>
<keyword evidence="12" id="KW-1185">Reference proteome</keyword>
<dbReference type="Proteomes" id="UP000248961">
    <property type="component" value="Unassembled WGS sequence"/>
</dbReference>
<dbReference type="EMBL" id="KZ824312">
    <property type="protein sequence ID" value="RAL08542.1"/>
    <property type="molecule type" value="Genomic_DNA"/>
</dbReference>
<dbReference type="InterPro" id="IPR036396">
    <property type="entry name" value="Cyt_P450_sf"/>
</dbReference>
<keyword evidence="10" id="KW-0812">Transmembrane</keyword>
<proteinExistence type="inferred from homology"/>
<evidence type="ECO:0000256" key="3">
    <source>
        <dbReference type="ARBA" id="ARBA00022617"/>
    </source>
</evidence>